<keyword evidence="5" id="KW-1185">Reference proteome</keyword>
<dbReference type="RefSeq" id="WP_162615307.1">
    <property type="nucleotide sequence ID" value="NZ_PQSP01000004.1"/>
</dbReference>
<dbReference type="InterPro" id="IPR025392">
    <property type="entry name" value="DUF4124"/>
</dbReference>
<comment type="caution">
    <text evidence="4">The sequence shown here is derived from an EMBL/GenBank/DDBJ whole genome shotgun (WGS) entry which is preliminary data.</text>
</comment>
<dbReference type="Proteomes" id="UP000286947">
    <property type="component" value="Unassembled WGS sequence"/>
</dbReference>
<sequence precursor="true">MKIWMLIPVFAMALATSAHAQQLQRCTDPATGRVTYSDAPCATSSSSQAVRVHSMSGVQPGGQTCNTANRAASVSNYGSGGGSIAVMTPSNSQSGGNVRRSGCNRRR</sequence>
<proteinExistence type="predicted"/>
<reference evidence="4 5" key="1">
    <citation type="submission" date="2018-01" db="EMBL/GenBank/DDBJ databases">
        <title>Saezia sanguinis gen. nov., sp. nov., in the order Burkholderiales isolated from human blood.</title>
        <authorList>
            <person name="Medina-Pascual M.J."/>
            <person name="Valdezate S."/>
            <person name="Monzon S."/>
            <person name="Cuesta I."/>
            <person name="Carrasco G."/>
            <person name="Villalon P."/>
            <person name="Saez-Nieto J.A."/>
        </authorList>
    </citation>
    <scope>NUCLEOTIDE SEQUENCE [LARGE SCALE GENOMIC DNA]</scope>
    <source>
        <strain evidence="4 5">CNM695-12</strain>
    </source>
</reference>
<feature type="chain" id="PRO_5019073600" description="DUF4124 domain-containing protein" evidence="2">
    <location>
        <begin position="21"/>
        <end position="107"/>
    </location>
</feature>
<evidence type="ECO:0000256" key="2">
    <source>
        <dbReference type="SAM" id="SignalP"/>
    </source>
</evidence>
<evidence type="ECO:0000313" key="5">
    <source>
        <dbReference type="Proteomes" id="UP000286947"/>
    </source>
</evidence>
<name>A0A433SD04_9BURK</name>
<dbReference type="AlphaFoldDB" id="A0A433SD04"/>
<keyword evidence="2" id="KW-0732">Signal</keyword>
<evidence type="ECO:0000313" key="4">
    <source>
        <dbReference type="EMBL" id="RUS66628.1"/>
    </source>
</evidence>
<evidence type="ECO:0000256" key="1">
    <source>
        <dbReference type="SAM" id="MobiDB-lite"/>
    </source>
</evidence>
<evidence type="ECO:0000259" key="3">
    <source>
        <dbReference type="Pfam" id="PF13511"/>
    </source>
</evidence>
<feature type="domain" description="DUF4124" evidence="3">
    <location>
        <begin position="11"/>
        <end position="52"/>
    </location>
</feature>
<feature type="signal peptide" evidence="2">
    <location>
        <begin position="1"/>
        <end position="20"/>
    </location>
</feature>
<feature type="region of interest" description="Disordered" evidence="1">
    <location>
        <begin position="82"/>
        <end position="107"/>
    </location>
</feature>
<dbReference type="Pfam" id="PF13511">
    <property type="entry name" value="DUF4124"/>
    <property type="match status" value="1"/>
</dbReference>
<gene>
    <name evidence="4" type="ORF">CUZ56_01908</name>
</gene>
<protein>
    <recommendedName>
        <fullName evidence="3">DUF4124 domain-containing protein</fullName>
    </recommendedName>
</protein>
<dbReference type="EMBL" id="PQSP01000004">
    <property type="protein sequence ID" value="RUS66628.1"/>
    <property type="molecule type" value="Genomic_DNA"/>
</dbReference>
<accession>A0A433SD04</accession>
<organism evidence="4 5">
    <name type="scientific">Saezia sanguinis</name>
    <dbReference type="NCBI Taxonomy" id="1965230"/>
    <lineage>
        <taxon>Bacteria</taxon>
        <taxon>Pseudomonadati</taxon>
        <taxon>Pseudomonadota</taxon>
        <taxon>Betaproteobacteria</taxon>
        <taxon>Burkholderiales</taxon>
        <taxon>Saeziaceae</taxon>
        <taxon>Saezia</taxon>
    </lineage>
</organism>